<dbReference type="InterPro" id="IPR055170">
    <property type="entry name" value="GFO_IDH_MocA-like_dom"/>
</dbReference>
<comment type="caution">
    <text evidence="3">The sequence shown here is derived from an EMBL/GenBank/DDBJ whole genome shotgun (WGS) entry which is preliminary data.</text>
</comment>
<dbReference type="GO" id="GO:0000166">
    <property type="term" value="F:nucleotide binding"/>
    <property type="evidence" value="ECO:0007669"/>
    <property type="project" value="InterPro"/>
</dbReference>
<dbReference type="InterPro" id="IPR000683">
    <property type="entry name" value="Gfo/Idh/MocA-like_OxRdtase_N"/>
</dbReference>
<dbReference type="Gene3D" id="3.30.360.10">
    <property type="entry name" value="Dihydrodipicolinate Reductase, domain 2"/>
    <property type="match status" value="1"/>
</dbReference>
<proteinExistence type="predicted"/>
<name>A0A124HED1_9ACTN</name>
<dbReference type="EMBL" id="LMWN01000053">
    <property type="protein sequence ID" value="KUN00339.1"/>
    <property type="molecule type" value="Genomic_DNA"/>
</dbReference>
<evidence type="ECO:0000313" key="4">
    <source>
        <dbReference type="Proteomes" id="UP000053127"/>
    </source>
</evidence>
<dbReference type="InterPro" id="IPR036291">
    <property type="entry name" value="NAD(P)-bd_dom_sf"/>
</dbReference>
<dbReference type="Pfam" id="PF01408">
    <property type="entry name" value="GFO_IDH_MocA"/>
    <property type="match status" value="1"/>
</dbReference>
<dbReference type="OrthoDB" id="9792085at2"/>
<organism evidence="3 4">
    <name type="scientific">Streptomyces yokosukanensis</name>
    <dbReference type="NCBI Taxonomy" id="67386"/>
    <lineage>
        <taxon>Bacteria</taxon>
        <taxon>Bacillati</taxon>
        <taxon>Actinomycetota</taxon>
        <taxon>Actinomycetes</taxon>
        <taxon>Kitasatosporales</taxon>
        <taxon>Streptomycetaceae</taxon>
        <taxon>Streptomyces</taxon>
    </lineage>
</organism>
<dbReference type="STRING" id="67386.AQI95_35015"/>
<evidence type="ECO:0000313" key="3">
    <source>
        <dbReference type="EMBL" id="KUN00339.1"/>
    </source>
</evidence>
<evidence type="ECO:0000259" key="2">
    <source>
        <dbReference type="Pfam" id="PF22725"/>
    </source>
</evidence>
<protein>
    <recommendedName>
        <fullName evidence="5">Oxidoreductase</fullName>
    </recommendedName>
</protein>
<dbReference type="Pfam" id="PF22725">
    <property type="entry name" value="GFO_IDH_MocA_C3"/>
    <property type="match status" value="1"/>
</dbReference>
<reference evidence="3 4" key="1">
    <citation type="submission" date="2015-10" db="EMBL/GenBank/DDBJ databases">
        <title>Draft genome sequence of Streptomyces yokosukanensis DSM 40224, type strain for the species Streptomyces yokosukanensis.</title>
        <authorList>
            <person name="Ruckert C."/>
            <person name="Winkler A."/>
            <person name="Kalinowski J."/>
            <person name="Kampfer P."/>
            <person name="Glaeser S."/>
        </authorList>
    </citation>
    <scope>NUCLEOTIDE SEQUENCE [LARGE SCALE GENOMIC DNA]</scope>
    <source>
        <strain evidence="3 4">DSM 40224</strain>
    </source>
</reference>
<dbReference type="SUPFAM" id="SSF51735">
    <property type="entry name" value="NAD(P)-binding Rossmann-fold domains"/>
    <property type="match status" value="1"/>
</dbReference>
<evidence type="ECO:0008006" key="5">
    <source>
        <dbReference type="Google" id="ProtNLM"/>
    </source>
</evidence>
<evidence type="ECO:0000259" key="1">
    <source>
        <dbReference type="Pfam" id="PF01408"/>
    </source>
</evidence>
<dbReference type="SUPFAM" id="SSF55347">
    <property type="entry name" value="Glyceraldehyde-3-phosphate dehydrogenase-like, C-terminal domain"/>
    <property type="match status" value="1"/>
</dbReference>
<dbReference type="Proteomes" id="UP000053127">
    <property type="component" value="Unassembled WGS sequence"/>
</dbReference>
<dbReference type="RefSeq" id="WP_067133580.1">
    <property type="nucleotide sequence ID" value="NZ_JBFACD010000066.1"/>
</dbReference>
<dbReference type="InterPro" id="IPR051450">
    <property type="entry name" value="Gfo/Idh/MocA_Oxidoreductases"/>
</dbReference>
<feature type="domain" description="GFO/IDH/MocA-like oxidoreductase" evidence="2">
    <location>
        <begin position="133"/>
        <end position="252"/>
    </location>
</feature>
<gene>
    <name evidence="3" type="ORF">AQI95_35015</name>
</gene>
<dbReference type="PANTHER" id="PTHR43377">
    <property type="entry name" value="BILIVERDIN REDUCTASE A"/>
    <property type="match status" value="1"/>
</dbReference>
<feature type="domain" description="Gfo/Idh/MocA-like oxidoreductase N-terminal" evidence="1">
    <location>
        <begin position="38"/>
        <end position="121"/>
    </location>
</feature>
<dbReference type="PANTHER" id="PTHR43377:SF1">
    <property type="entry name" value="BILIVERDIN REDUCTASE A"/>
    <property type="match status" value="1"/>
</dbReference>
<sequence>MKVAVLSFAHERAATYAQLLHDMPDVELLVADPDGAAEDPARGSATARRLGARYVGSWDELFALRPDAVVVTSEVDRRRELVERAAGAGAQVLCEHPPAVDEADARAMVRACEDAGVRLSFASPACFGPAFAAVRKEITEGEVLGGLTAVHGAYNRPRPAGAEAARSGALGTNAPPVFDMVDAVLGGIPAEQVYAQSNSVLGAEPGVESAALVTVRYADGTVVSVDCSWGPADSGPAVGGPALTFIGERASVEFTAAPRLLGGFDAATSRERWGTRGDDPYAVMLGEFVAAVRQGSGAGPDGAAALRTLRIIQAARASARTGQPVELAVPVTVQP</sequence>
<accession>A0A124HED1</accession>
<dbReference type="Gene3D" id="3.40.50.720">
    <property type="entry name" value="NAD(P)-binding Rossmann-like Domain"/>
    <property type="match status" value="1"/>
</dbReference>
<keyword evidence="4" id="KW-1185">Reference proteome</keyword>
<dbReference type="AlphaFoldDB" id="A0A124HED1"/>